<dbReference type="OrthoDB" id="424012at2759"/>
<dbReference type="RefSeq" id="XP_013894417.1">
    <property type="nucleotide sequence ID" value="XM_014038963.1"/>
</dbReference>
<evidence type="ECO:0000313" key="3">
    <source>
        <dbReference type="EMBL" id="KIY95397.1"/>
    </source>
</evidence>
<dbReference type="EMBL" id="KK103528">
    <property type="protein sequence ID" value="KIY95397.1"/>
    <property type="molecule type" value="Genomic_DNA"/>
</dbReference>
<reference evidence="3 4" key="1">
    <citation type="journal article" date="2013" name="BMC Genomics">
        <title>Reconstruction of the lipid metabolism for the microalga Monoraphidium neglectum from its genome sequence reveals characteristics suitable for biofuel production.</title>
        <authorList>
            <person name="Bogen C."/>
            <person name="Al-Dilaimi A."/>
            <person name="Albersmeier A."/>
            <person name="Wichmann J."/>
            <person name="Grundmann M."/>
            <person name="Rupp O."/>
            <person name="Lauersen K.J."/>
            <person name="Blifernez-Klassen O."/>
            <person name="Kalinowski J."/>
            <person name="Goesmann A."/>
            <person name="Mussgnug J.H."/>
            <person name="Kruse O."/>
        </authorList>
    </citation>
    <scope>NUCLEOTIDE SEQUENCE [LARGE SCALE GENOMIC DNA]</scope>
    <source>
        <strain evidence="3 4">SAG 48.87</strain>
    </source>
</reference>
<dbReference type="STRING" id="145388.A0A0D2J6A5"/>
<feature type="domain" description="Histone deacetylase" evidence="2">
    <location>
        <begin position="3"/>
        <end position="269"/>
    </location>
</feature>
<keyword evidence="3" id="KW-0378">Hydrolase</keyword>
<dbReference type="Pfam" id="PF00850">
    <property type="entry name" value="Hist_deacetyl"/>
    <property type="match status" value="1"/>
</dbReference>
<proteinExistence type="predicted"/>
<dbReference type="Proteomes" id="UP000054498">
    <property type="component" value="Unassembled WGS sequence"/>
</dbReference>
<dbReference type="GO" id="GO:0005737">
    <property type="term" value="C:cytoplasm"/>
    <property type="evidence" value="ECO:0007669"/>
    <property type="project" value="TreeGrafter"/>
</dbReference>
<accession>A0A0D2J6A5</accession>
<dbReference type="GO" id="GO:0040029">
    <property type="term" value="P:epigenetic regulation of gene expression"/>
    <property type="evidence" value="ECO:0007669"/>
    <property type="project" value="TreeGrafter"/>
</dbReference>
<keyword evidence="4" id="KW-1185">Reference proteome</keyword>
<dbReference type="EC" id="3.5.1.-" evidence="3"/>
<dbReference type="InterPro" id="IPR023696">
    <property type="entry name" value="Ureohydrolase_dom_sf"/>
</dbReference>
<protein>
    <submittedName>
        <fullName evidence="3">Histone deacetylase-like amidohydrolase</fullName>
        <ecNumber evidence="3">3.5.1.-</ecNumber>
    </submittedName>
</protein>
<dbReference type="Gene3D" id="3.40.800.20">
    <property type="entry name" value="Histone deacetylase domain"/>
    <property type="match status" value="1"/>
</dbReference>
<dbReference type="GO" id="GO:0000118">
    <property type="term" value="C:histone deacetylase complex"/>
    <property type="evidence" value="ECO:0007669"/>
    <property type="project" value="TreeGrafter"/>
</dbReference>
<dbReference type="PANTHER" id="PTHR10625">
    <property type="entry name" value="HISTONE DEACETYLASE HDAC1-RELATED"/>
    <property type="match status" value="1"/>
</dbReference>
<dbReference type="InterPro" id="IPR000286">
    <property type="entry name" value="HDACs"/>
</dbReference>
<dbReference type="InterPro" id="IPR023801">
    <property type="entry name" value="His_deacetylse_dom"/>
</dbReference>
<gene>
    <name evidence="3" type="ORF">MNEG_12566</name>
</gene>
<sequence>MSFSPGAYEIAALAAGATIELVDSVMGLPPAQQSNGHASATDGAVNGAAGGEAGAAEGEGPQQRRDGGEGGGATRGAYGLLRPPGHHAERSAGMGFCIFNNIAVAAAHAMEVHGLTRIAVVDFDVHHGNGTQSIFYDDDRLLMISLHQDSNYPVGSGPMSDTGAGRGEGFTINVPLPPGCGSGAYRGAFDRVVEPALDAFRPQLILVSAGYDASAMDPLATMQLAARDYRYFGERLRAAAARHCGGRLVAVHEGGYSEMYVPFCGLYFIEALAGLDSQTPDPLAGDVHNWGYQGLQPWQHDVIARAEAGPLAALRAAVGGRGKGAAATGAAAAAAGQAD</sequence>
<name>A0A0D2J6A5_9CHLO</name>
<dbReference type="GeneID" id="25729941"/>
<dbReference type="PRINTS" id="PR01270">
    <property type="entry name" value="HDASUPER"/>
</dbReference>
<evidence type="ECO:0000313" key="4">
    <source>
        <dbReference type="Proteomes" id="UP000054498"/>
    </source>
</evidence>
<evidence type="ECO:0000259" key="2">
    <source>
        <dbReference type="Pfam" id="PF00850"/>
    </source>
</evidence>
<evidence type="ECO:0000256" key="1">
    <source>
        <dbReference type="SAM" id="MobiDB-lite"/>
    </source>
</evidence>
<dbReference type="SUPFAM" id="SSF52768">
    <property type="entry name" value="Arginase/deacetylase"/>
    <property type="match status" value="1"/>
</dbReference>
<dbReference type="GO" id="GO:0016787">
    <property type="term" value="F:hydrolase activity"/>
    <property type="evidence" value="ECO:0007669"/>
    <property type="project" value="UniProtKB-KW"/>
</dbReference>
<dbReference type="GO" id="GO:0004407">
    <property type="term" value="F:histone deacetylase activity"/>
    <property type="evidence" value="ECO:0007669"/>
    <property type="project" value="TreeGrafter"/>
</dbReference>
<feature type="region of interest" description="Disordered" evidence="1">
    <location>
        <begin position="32"/>
        <end position="84"/>
    </location>
</feature>
<dbReference type="AlphaFoldDB" id="A0A0D2J6A5"/>
<dbReference type="InterPro" id="IPR037138">
    <property type="entry name" value="His_deacetylse_dom_sf"/>
</dbReference>
<dbReference type="PANTHER" id="PTHR10625:SF31">
    <property type="entry name" value="HISTONE DEACETYLASE DOMAIN-CONTAINING PROTEIN"/>
    <property type="match status" value="1"/>
</dbReference>
<organism evidence="3 4">
    <name type="scientific">Monoraphidium neglectum</name>
    <dbReference type="NCBI Taxonomy" id="145388"/>
    <lineage>
        <taxon>Eukaryota</taxon>
        <taxon>Viridiplantae</taxon>
        <taxon>Chlorophyta</taxon>
        <taxon>core chlorophytes</taxon>
        <taxon>Chlorophyceae</taxon>
        <taxon>CS clade</taxon>
        <taxon>Sphaeropleales</taxon>
        <taxon>Selenastraceae</taxon>
        <taxon>Monoraphidium</taxon>
    </lineage>
</organism>
<dbReference type="KEGG" id="mng:MNEG_12566"/>